<dbReference type="HOGENOM" id="CLU_3206612_0_0_12"/>
<evidence type="ECO:0000313" key="2">
    <source>
        <dbReference type="Proteomes" id="UP000006852"/>
    </source>
</evidence>
<sequence length="45" mass="5271">MTGAIENTIARVFPKTTDCFSWKNKVFYWEKQYVLVGKTAEAIER</sequence>
<gene>
    <name evidence="1" type="ordered locus">Tresu_1017</name>
</gene>
<dbReference type="STRING" id="869209.Tresu_1017"/>
<accession>F2NUV6</accession>
<organism evidence="1 2">
    <name type="scientific">Treponema succinifaciens (strain ATCC 33096 / DSM 2489 / 6091)</name>
    <dbReference type="NCBI Taxonomy" id="869209"/>
    <lineage>
        <taxon>Bacteria</taxon>
        <taxon>Pseudomonadati</taxon>
        <taxon>Spirochaetota</taxon>
        <taxon>Spirochaetia</taxon>
        <taxon>Spirochaetales</taxon>
        <taxon>Treponemataceae</taxon>
        <taxon>Treponema</taxon>
    </lineage>
</organism>
<dbReference type="EMBL" id="CP002631">
    <property type="protein sequence ID" value="AEB13937.1"/>
    <property type="molecule type" value="Genomic_DNA"/>
</dbReference>
<dbReference type="Proteomes" id="UP000006852">
    <property type="component" value="Chromosome"/>
</dbReference>
<dbReference type="GeneID" id="302999960"/>
<evidence type="ECO:0000313" key="1">
    <source>
        <dbReference type="EMBL" id="AEB13937.1"/>
    </source>
</evidence>
<dbReference type="KEGG" id="tsu:Tresu_1017"/>
<name>F2NUV6_TRES6</name>
<proteinExistence type="predicted"/>
<dbReference type="RefSeq" id="WP_013701229.1">
    <property type="nucleotide sequence ID" value="NC_015385.1"/>
</dbReference>
<reference evidence="1 2" key="1">
    <citation type="journal article" date="2011" name="Stand. Genomic Sci.">
        <title>Complete genome sequence of Treponema succinifaciens type strain (6091).</title>
        <authorList>
            <person name="Han C."/>
            <person name="Gronow S."/>
            <person name="Teshima H."/>
            <person name="Lapidus A."/>
            <person name="Nolan M."/>
            <person name="Lucas S."/>
            <person name="Hammon N."/>
            <person name="Deshpande S."/>
            <person name="Cheng J.F."/>
            <person name="Zeytun A."/>
            <person name="Tapia R."/>
            <person name="Goodwin L."/>
            <person name="Pitluck S."/>
            <person name="Liolios K."/>
            <person name="Pagani I."/>
            <person name="Ivanova N."/>
            <person name="Mavromatis K."/>
            <person name="Mikhailova N."/>
            <person name="Huntemann M."/>
            <person name="Pati A."/>
            <person name="Chen A."/>
            <person name="Palaniappan K."/>
            <person name="Land M."/>
            <person name="Hauser L."/>
            <person name="Brambilla E.M."/>
            <person name="Rohde M."/>
            <person name="Goker M."/>
            <person name="Woyke T."/>
            <person name="Bristow J."/>
            <person name="Eisen J.A."/>
            <person name="Markowitz V."/>
            <person name="Hugenholtz P."/>
            <person name="Kyrpides N.C."/>
            <person name="Klenk H.P."/>
            <person name="Detter J.C."/>
        </authorList>
    </citation>
    <scope>NUCLEOTIDE SEQUENCE [LARGE SCALE GENOMIC DNA]</scope>
    <source>
        <strain evidence="2">ATCC 33096 / DSM 2489 / 6091</strain>
    </source>
</reference>
<protein>
    <submittedName>
        <fullName evidence="1">Uncharacterized protein</fullName>
    </submittedName>
</protein>
<keyword evidence="2" id="KW-1185">Reference proteome</keyword>
<reference evidence="2" key="2">
    <citation type="submission" date="2011-04" db="EMBL/GenBank/DDBJ databases">
        <title>The complete genome of chromosome of Treponema succinifaciens DSM 2489.</title>
        <authorList>
            <person name="Lucas S."/>
            <person name="Copeland A."/>
            <person name="Lapidus A."/>
            <person name="Bruce D."/>
            <person name="Goodwin L."/>
            <person name="Pitluck S."/>
            <person name="Peters L."/>
            <person name="Kyrpides N."/>
            <person name="Mavromatis K."/>
            <person name="Ivanova N."/>
            <person name="Ovchinnikova G."/>
            <person name="Teshima H."/>
            <person name="Detter J.C."/>
            <person name="Tapia R."/>
            <person name="Han C."/>
            <person name="Land M."/>
            <person name="Hauser L."/>
            <person name="Markowitz V."/>
            <person name="Cheng J.-F."/>
            <person name="Hugenholtz P."/>
            <person name="Woyke T."/>
            <person name="Wu D."/>
            <person name="Gronow S."/>
            <person name="Wellnitz S."/>
            <person name="Brambilla E."/>
            <person name="Klenk H.-P."/>
            <person name="Eisen J.A."/>
        </authorList>
    </citation>
    <scope>NUCLEOTIDE SEQUENCE [LARGE SCALE GENOMIC DNA]</scope>
    <source>
        <strain evidence="2">ATCC 33096 / DSM 2489 / 6091</strain>
    </source>
</reference>
<dbReference type="AlphaFoldDB" id="F2NUV6"/>